<comment type="caution">
    <text evidence="1">The sequence shown here is derived from an EMBL/GenBank/DDBJ whole genome shotgun (WGS) entry which is preliminary data.</text>
</comment>
<evidence type="ECO:0000313" key="1">
    <source>
        <dbReference type="EMBL" id="KAK3878419.1"/>
    </source>
</evidence>
<protein>
    <recommendedName>
        <fullName evidence="3">RNase H type-1 domain-containing protein</fullName>
    </recommendedName>
</protein>
<sequence length="109" mass="12066">MTQGWDDVVDDDSLCRRMKYVATRLVREDPCCGLRCVYGDQAVVWMDASAIATGVVLETPQGDAIEDACWLRRDDSSHINMAELDAAIRGINLAIAWGMNRLCNSVSLD</sequence>
<gene>
    <name evidence="1" type="ORF">Pcinc_017003</name>
</gene>
<accession>A0AAE1FR74</accession>
<dbReference type="EMBL" id="JAWQEG010001559">
    <property type="protein sequence ID" value="KAK3878419.1"/>
    <property type="molecule type" value="Genomic_DNA"/>
</dbReference>
<dbReference type="AlphaFoldDB" id="A0AAE1FR74"/>
<organism evidence="1 2">
    <name type="scientific">Petrolisthes cinctipes</name>
    <name type="common">Flat porcelain crab</name>
    <dbReference type="NCBI Taxonomy" id="88211"/>
    <lineage>
        <taxon>Eukaryota</taxon>
        <taxon>Metazoa</taxon>
        <taxon>Ecdysozoa</taxon>
        <taxon>Arthropoda</taxon>
        <taxon>Crustacea</taxon>
        <taxon>Multicrustacea</taxon>
        <taxon>Malacostraca</taxon>
        <taxon>Eumalacostraca</taxon>
        <taxon>Eucarida</taxon>
        <taxon>Decapoda</taxon>
        <taxon>Pleocyemata</taxon>
        <taxon>Anomura</taxon>
        <taxon>Galatheoidea</taxon>
        <taxon>Porcellanidae</taxon>
        <taxon>Petrolisthes</taxon>
    </lineage>
</organism>
<reference evidence="1" key="1">
    <citation type="submission" date="2023-10" db="EMBL/GenBank/DDBJ databases">
        <title>Genome assemblies of two species of porcelain crab, Petrolisthes cinctipes and Petrolisthes manimaculis (Anomura: Porcellanidae).</title>
        <authorList>
            <person name="Angst P."/>
        </authorList>
    </citation>
    <scope>NUCLEOTIDE SEQUENCE</scope>
    <source>
        <strain evidence="1">PB745_01</strain>
        <tissue evidence="1">Gill</tissue>
    </source>
</reference>
<dbReference type="Proteomes" id="UP001286313">
    <property type="component" value="Unassembled WGS sequence"/>
</dbReference>
<evidence type="ECO:0000313" key="2">
    <source>
        <dbReference type="Proteomes" id="UP001286313"/>
    </source>
</evidence>
<keyword evidence="2" id="KW-1185">Reference proteome</keyword>
<evidence type="ECO:0008006" key="3">
    <source>
        <dbReference type="Google" id="ProtNLM"/>
    </source>
</evidence>
<proteinExistence type="predicted"/>
<name>A0AAE1FR74_PETCI</name>